<feature type="compositionally biased region" description="Low complexity" evidence="1">
    <location>
        <begin position="673"/>
        <end position="687"/>
    </location>
</feature>
<name>A0A0G4FVE1_9ALVE</name>
<feature type="compositionally biased region" description="Gly residues" evidence="1">
    <location>
        <begin position="656"/>
        <end position="672"/>
    </location>
</feature>
<feature type="compositionally biased region" description="Basic and acidic residues" evidence="1">
    <location>
        <begin position="194"/>
        <end position="205"/>
    </location>
</feature>
<gene>
    <name evidence="2" type="ORF">Cvel_18973</name>
</gene>
<feature type="region of interest" description="Disordered" evidence="1">
    <location>
        <begin position="622"/>
        <end position="716"/>
    </location>
</feature>
<dbReference type="VEuPathDB" id="CryptoDB:Cvel_18973"/>
<dbReference type="EMBL" id="CDMZ01000666">
    <property type="protein sequence ID" value="CEM19135.1"/>
    <property type="molecule type" value="Genomic_DNA"/>
</dbReference>
<accession>A0A0G4FVE1</accession>
<proteinExistence type="predicted"/>
<dbReference type="PhylomeDB" id="A0A0G4FVE1"/>
<sequence length="773" mass="84435">MGPKKDTPHGCIAIKGMEAKTVGVFGLTDDMDIIQWVRQYADAVAILGDSDEWCGGLTLTNRNKVGVNIKHYIAKTEVEVLEKVVERVPHLSLEDFLVSEQLRIFHRHVVDSISPPDVEWMKRYLRRTDVLRIGKARIMEIRELLSRREKERISGPQLKALNEQILSLQTLKEPSSLSLSCPVVLSLGGELHEGASTETKVKTEEETGAIPDTSYQMSVPVSSEQRPASDERDRRSSSSSSSSGGVQVVGVRPDTTLLETKKKQYEDLVAQISGLDAARGADKLQILEIQKEETEVLSGMPRRDNLPEGSEGKEAYTSELASWAEKKEVFDAGKADRDMLVATLHGYIDQLASDGFALNEQADKLRKEIDVLSPPPQAKGITRGAAEGRLPSVFQMTPLTSGGVYPAVSPPDPATASVGGGVRTDDVGAPGAPDIFSFLGVRELSGTPGRPKYDPEDLFIVYTLEKILTSVPRTFVEMRDKVVAMIFAHFFKTIQYSTSALVLEYERIACKPCRFGTYTELLAHHKRLLNHLVEENIVHELGVKYRLGFLTAHLPNDLIIRWQERQNPVDLTSKGALVEDLKREWEQKAATFRVRGSGGASWGGIIPKIPFVVFAGPGGVPQRKFPSKAKEEKPSGGKTPDSGGKGRGNSDRGRQGSAGGGSGKKDGGGGSNRGRSPGSNSSAPSSRYNDKGVERKDRPPTQAVVNPRGPNRNPVLDQYGVRHWDGSGSDTFIGMMVGPGETPITPGQWDGEFGSLWNKTCWDLASRKSLPHG</sequence>
<dbReference type="AlphaFoldDB" id="A0A0G4FVE1"/>
<feature type="region of interest" description="Disordered" evidence="1">
    <location>
        <begin position="194"/>
        <end position="253"/>
    </location>
</feature>
<organism evidence="2">
    <name type="scientific">Chromera velia CCMP2878</name>
    <dbReference type="NCBI Taxonomy" id="1169474"/>
    <lineage>
        <taxon>Eukaryota</taxon>
        <taxon>Sar</taxon>
        <taxon>Alveolata</taxon>
        <taxon>Colpodellida</taxon>
        <taxon>Chromeraceae</taxon>
        <taxon>Chromera</taxon>
    </lineage>
</organism>
<reference evidence="2" key="1">
    <citation type="submission" date="2014-11" db="EMBL/GenBank/DDBJ databases">
        <authorList>
            <person name="Otto D Thomas"/>
            <person name="Naeem Raeece"/>
        </authorList>
    </citation>
    <scope>NUCLEOTIDE SEQUENCE</scope>
</reference>
<feature type="compositionally biased region" description="Low complexity" evidence="1">
    <location>
        <begin position="237"/>
        <end position="252"/>
    </location>
</feature>
<evidence type="ECO:0000256" key="1">
    <source>
        <dbReference type="SAM" id="MobiDB-lite"/>
    </source>
</evidence>
<evidence type="ECO:0000313" key="2">
    <source>
        <dbReference type="EMBL" id="CEM19135.1"/>
    </source>
</evidence>
<feature type="compositionally biased region" description="Basic and acidic residues" evidence="1">
    <location>
        <begin position="227"/>
        <end position="236"/>
    </location>
</feature>
<protein>
    <submittedName>
        <fullName evidence="2">Uncharacterized protein</fullName>
    </submittedName>
</protein>
<feature type="compositionally biased region" description="Basic and acidic residues" evidence="1">
    <location>
        <begin position="688"/>
        <end position="699"/>
    </location>
</feature>
<feature type="compositionally biased region" description="Polar residues" evidence="1">
    <location>
        <begin position="213"/>
        <end position="226"/>
    </location>
</feature>